<feature type="transmembrane region" description="Helical" evidence="1">
    <location>
        <begin position="54"/>
        <end position="73"/>
    </location>
</feature>
<accession>A0ABX6V0G7</accession>
<evidence type="ECO:0000313" key="2">
    <source>
        <dbReference type="EMBL" id="QPG56115.1"/>
    </source>
</evidence>
<keyword evidence="3" id="KW-1185">Reference proteome</keyword>
<dbReference type="EMBL" id="CP045503">
    <property type="protein sequence ID" value="QPG56115.1"/>
    <property type="molecule type" value="Genomic_DNA"/>
</dbReference>
<name>A0ABX6V0G7_9GAMM</name>
<keyword evidence="1" id="KW-0472">Membrane</keyword>
<evidence type="ECO:0000256" key="1">
    <source>
        <dbReference type="SAM" id="Phobius"/>
    </source>
</evidence>
<protein>
    <submittedName>
        <fullName evidence="2">Uncharacterized protein</fullName>
    </submittedName>
</protein>
<keyword evidence="1" id="KW-1133">Transmembrane helix</keyword>
<dbReference type="Proteomes" id="UP000316416">
    <property type="component" value="Chromosome"/>
</dbReference>
<evidence type="ECO:0000313" key="3">
    <source>
        <dbReference type="Proteomes" id="UP000316416"/>
    </source>
</evidence>
<organism evidence="2 3">
    <name type="scientific">Shewanella eurypsychrophilus</name>
    <dbReference type="NCBI Taxonomy" id="2593656"/>
    <lineage>
        <taxon>Bacteria</taxon>
        <taxon>Pseudomonadati</taxon>
        <taxon>Pseudomonadota</taxon>
        <taxon>Gammaproteobacteria</taxon>
        <taxon>Alteromonadales</taxon>
        <taxon>Shewanellaceae</taxon>
        <taxon>Shewanella</taxon>
    </lineage>
</organism>
<sequence length="92" mass="10194">MNRIFTVIIILLSLCLLIPGVTQPILSISGSIDKSELAQAGMGEMLKTSANFEVGFYYFSAYCLFSLFSGYLVHRQEKITKNDPSLAAINIR</sequence>
<proteinExistence type="predicted"/>
<gene>
    <name evidence="2" type="ORF">FM038_000735</name>
</gene>
<reference evidence="2" key="1">
    <citation type="submission" date="2021-07" db="EMBL/GenBank/DDBJ databases">
        <title>Shewanella sp. YLB-07 whole genome sequence.</title>
        <authorList>
            <person name="Yu L."/>
        </authorList>
    </citation>
    <scope>NUCLEOTIDE SEQUENCE</scope>
    <source>
        <strain evidence="2">YLB-08</strain>
    </source>
</reference>
<keyword evidence="1" id="KW-0812">Transmembrane</keyword>